<organism evidence="6 7">
    <name type="scientific">Actinocatenispora rupis</name>
    <dbReference type="NCBI Taxonomy" id="519421"/>
    <lineage>
        <taxon>Bacteria</taxon>
        <taxon>Bacillati</taxon>
        <taxon>Actinomycetota</taxon>
        <taxon>Actinomycetes</taxon>
        <taxon>Micromonosporales</taxon>
        <taxon>Micromonosporaceae</taxon>
        <taxon>Actinocatenispora</taxon>
    </lineage>
</organism>
<feature type="region of interest" description="Disordered" evidence="4">
    <location>
        <begin position="261"/>
        <end position="283"/>
    </location>
</feature>
<gene>
    <name evidence="6" type="primary">yjfH_1</name>
    <name evidence="6" type="ORF">Aru02nite_06960</name>
</gene>
<dbReference type="InterPro" id="IPR029064">
    <property type="entry name" value="Ribosomal_eL30-like_sf"/>
</dbReference>
<dbReference type="AlphaFoldDB" id="A0A8J3J453"/>
<dbReference type="Pfam" id="PF00588">
    <property type="entry name" value="SpoU_methylase"/>
    <property type="match status" value="1"/>
</dbReference>
<dbReference type="GO" id="GO:0005829">
    <property type="term" value="C:cytosol"/>
    <property type="evidence" value="ECO:0007669"/>
    <property type="project" value="TreeGrafter"/>
</dbReference>
<dbReference type="CDD" id="cd18095">
    <property type="entry name" value="SpoU-like_rRNA-MTase"/>
    <property type="match status" value="1"/>
</dbReference>
<dbReference type="RefSeq" id="WP_239076364.1">
    <property type="nucleotide sequence ID" value="NZ_BAAAZM010000002.1"/>
</dbReference>
<dbReference type="SMART" id="SM00967">
    <property type="entry name" value="SpoU_sub_bind"/>
    <property type="match status" value="1"/>
</dbReference>
<name>A0A8J3J453_9ACTN</name>
<reference evidence="6" key="1">
    <citation type="submission" date="2021-01" db="EMBL/GenBank/DDBJ databases">
        <title>Whole genome shotgun sequence of Actinocatenispora rupis NBRC 107355.</title>
        <authorList>
            <person name="Komaki H."/>
            <person name="Tamura T."/>
        </authorList>
    </citation>
    <scope>NUCLEOTIDE SEQUENCE</scope>
    <source>
        <strain evidence="6">NBRC 107355</strain>
    </source>
</reference>
<dbReference type="InterPro" id="IPR001537">
    <property type="entry name" value="SpoU_MeTrfase"/>
</dbReference>
<dbReference type="Gene3D" id="3.40.1280.10">
    <property type="match status" value="1"/>
</dbReference>
<feature type="compositionally biased region" description="Basic and acidic residues" evidence="4">
    <location>
        <begin position="261"/>
        <end position="270"/>
    </location>
</feature>
<evidence type="ECO:0000256" key="1">
    <source>
        <dbReference type="ARBA" id="ARBA00007228"/>
    </source>
</evidence>
<dbReference type="InterPro" id="IPR004441">
    <property type="entry name" value="rRNA_MeTrfase_TrmH"/>
</dbReference>
<dbReference type="Gene3D" id="3.30.1330.30">
    <property type="match status" value="1"/>
</dbReference>
<evidence type="ECO:0000313" key="6">
    <source>
        <dbReference type="EMBL" id="GID09807.1"/>
    </source>
</evidence>
<dbReference type="InterPro" id="IPR029028">
    <property type="entry name" value="Alpha/beta_knot_MTases"/>
</dbReference>
<dbReference type="SUPFAM" id="SSF55315">
    <property type="entry name" value="L30e-like"/>
    <property type="match status" value="1"/>
</dbReference>
<dbReference type="GO" id="GO:0003723">
    <property type="term" value="F:RNA binding"/>
    <property type="evidence" value="ECO:0007669"/>
    <property type="project" value="InterPro"/>
</dbReference>
<keyword evidence="7" id="KW-1185">Reference proteome</keyword>
<keyword evidence="2 6" id="KW-0489">Methyltransferase</keyword>
<dbReference type="Pfam" id="PF08032">
    <property type="entry name" value="SpoU_sub_bind"/>
    <property type="match status" value="1"/>
</dbReference>
<dbReference type="PANTHER" id="PTHR46429">
    <property type="entry name" value="23S RRNA (GUANOSINE-2'-O-)-METHYLTRANSFERASE RLMB"/>
    <property type="match status" value="1"/>
</dbReference>
<comment type="similarity">
    <text evidence="1">Belongs to the class IV-like SAM-binding methyltransferase superfamily. RNA methyltransferase TrmH family.</text>
</comment>
<protein>
    <submittedName>
        <fullName evidence="6">RNA methyltransferase</fullName>
    </submittedName>
</protein>
<dbReference type="InterPro" id="IPR013123">
    <property type="entry name" value="SpoU_subst-bd"/>
</dbReference>
<dbReference type="Proteomes" id="UP000612808">
    <property type="component" value="Unassembled WGS sequence"/>
</dbReference>
<comment type="caution">
    <text evidence="6">The sequence shown here is derived from an EMBL/GenBank/DDBJ whole genome shotgun (WGS) entry which is preliminary data.</text>
</comment>
<dbReference type="GO" id="GO:0006396">
    <property type="term" value="P:RNA processing"/>
    <property type="evidence" value="ECO:0007669"/>
    <property type="project" value="InterPro"/>
</dbReference>
<dbReference type="PANTHER" id="PTHR46429:SF1">
    <property type="entry name" value="23S RRNA (GUANOSINE-2'-O-)-METHYLTRANSFERASE RLMB"/>
    <property type="match status" value="1"/>
</dbReference>
<keyword evidence="3" id="KW-0808">Transferase</keyword>
<sequence>MAGRHDDTGQRNPKDTFITVYGRMPVLEVLSDRALRVDKLVVADSARGGNLDRILDLAARQGVPVRTAPAQRVKLLAGNGKHDQGIIADVVAPRMRGLAEFVRSIRSGGRHDVLILDGVNNPANVGMIIRTATAAGVSAVVLPRAGSPDIDPLVIKASAGVAFRASIVRCRTAAEAVRELSRIGFRVHGLSGDGRSTLYRERFPGLSAFVLGNETEGLSRETAELVDRWISIPMAGGVESLNVASAAAVLCFDLVRRAEERADAPADRPRPTRQTRPPARRRR</sequence>
<feature type="domain" description="RNA 2-O ribose methyltransferase substrate binding" evidence="5">
    <location>
        <begin position="19"/>
        <end position="96"/>
    </location>
</feature>
<evidence type="ECO:0000256" key="2">
    <source>
        <dbReference type="ARBA" id="ARBA00022603"/>
    </source>
</evidence>
<dbReference type="SUPFAM" id="SSF75217">
    <property type="entry name" value="alpha/beta knot"/>
    <property type="match status" value="1"/>
</dbReference>
<evidence type="ECO:0000259" key="5">
    <source>
        <dbReference type="SMART" id="SM00967"/>
    </source>
</evidence>
<evidence type="ECO:0000256" key="4">
    <source>
        <dbReference type="SAM" id="MobiDB-lite"/>
    </source>
</evidence>
<evidence type="ECO:0000313" key="7">
    <source>
        <dbReference type="Proteomes" id="UP000612808"/>
    </source>
</evidence>
<accession>A0A8J3J453</accession>
<dbReference type="InterPro" id="IPR029026">
    <property type="entry name" value="tRNA_m1G_MTases_N"/>
</dbReference>
<proteinExistence type="inferred from homology"/>
<dbReference type="EMBL" id="BOMB01000003">
    <property type="protein sequence ID" value="GID09807.1"/>
    <property type="molecule type" value="Genomic_DNA"/>
</dbReference>
<evidence type="ECO:0000256" key="3">
    <source>
        <dbReference type="ARBA" id="ARBA00022679"/>
    </source>
</evidence>
<dbReference type="GO" id="GO:0032259">
    <property type="term" value="P:methylation"/>
    <property type="evidence" value="ECO:0007669"/>
    <property type="project" value="UniProtKB-KW"/>
</dbReference>
<dbReference type="GO" id="GO:0008173">
    <property type="term" value="F:RNA methyltransferase activity"/>
    <property type="evidence" value="ECO:0007669"/>
    <property type="project" value="InterPro"/>
</dbReference>